<feature type="compositionally biased region" description="Pro residues" evidence="2">
    <location>
        <begin position="34"/>
        <end position="57"/>
    </location>
</feature>
<evidence type="ECO:0000313" key="4">
    <source>
        <dbReference type="Proteomes" id="UP000319792"/>
    </source>
</evidence>
<feature type="coiled-coil region" evidence="1">
    <location>
        <begin position="393"/>
        <end position="446"/>
    </location>
</feature>
<name>A0A5C5RR67_9ACTN</name>
<keyword evidence="1" id="KW-0175">Coiled coil</keyword>
<evidence type="ECO:0000256" key="1">
    <source>
        <dbReference type="SAM" id="Coils"/>
    </source>
</evidence>
<sequence>MTTGSRDARRRRRGTVVAENDPIAETAIENAAPKPTPGARPGPKPHPGPRPGGPRPHVPAAAQSAPRVRPASDPSKHGRVDEDGTVYVVTSGGERAVGSWQAGESAEGLAHYGRKYDELATEVEVLEERLASGTGDPKKIRHAAQQIADSLPTAAVVGDLDALASRVGALLTGADTAIVTAQADRERSRSEGIARKEALAAEAEQIAAEATQWKTAGDRMRALLDEWKTIKGVDRKTDDALWKRYSKARDAFNKRRGAHFAELDRERAGAKARKEELIAEAEKLKNDTTWGETSAKFRDLLAKWKAAGRAPRDTDDALWARFKGIQDEFFAARNAAAGERDAEFAANGQAKQALLDEYTPRIESATNLGAQKAALRELQDKWEAIGKVPREQMGSLEAGIRALEKKIKAADDTQWRRTDPEAAARAAQFRDRVAQFEEQAEKAEKAGKAKDAVRLREQAQQWREWAEAAEGAIEDR</sequence>
<evidence type="ECO:0000256" key="2">
    <source>
        <dbReference type="SAM" id="MobiDB-lite"/>
    </source>
</evidence>
<feature type="coiled-coil region" evidence="1">
    <location>
        <begin position="260"/>
        <end position="287"/>
    </location>
</feature>
<keyword evidence="4" id="KW-1185">Reference proteome</keyword>
<dbReference type="EMBL" id="VIGV01000002">
    <property type="protein sequence ID" value="TWS25090.1"/>
    <property type="molecule type" value="Genomic_DNA"/>
</dbReference>
<organism evidence="3 4">
    <name type="scientific">Tsukamurella sputi</name>
    <dbReference type="NCBI Taxonomy" id="2591848"/>
    <lineage>
        <taxon>Bacteria</taxon>
        <taxon>Bacillati</taxon>
        <taxon>Actinomycetota</taxon>
        <taxon>Actinomycetes</taxon>
        <taxon>Mycobacteriales</taxon>
        <taxon>Tsukamurellaceae</taxon>
        <taxon>Tsukamurella</taxon>
    </lineage>
</organism>
<protein>
    <submittedName>
        <fullName evidence="3">DUF349 domain-containing protein</fullName>
    </submittedName>
</protein>
<accession>A0A5C5RR67</accession>
<dbReference type="Proteomes" id="UP000319792">
    <property type="component" value="Unassembled WGS sequence"/>
</dbReference>
<evidence type="ECO:0000313" key="3">
    <source>
        <dbReference type="EMBL" id="TWS25090.1"/>
    </source>
</evidence>
<dbReference type="AlphaFoldDB" id="A0A5C5RR67"/>
<dbReference type="InterPro" id="IPR007139">
    <property type="entry name" value="DUF349"/>
</dbReference>
<reference evidence="3 4" key="1">
    <citation type="submission" date="2019-08" db="EMBL/GenBank/DDBJ databases">
        <title>Tsukamurella conjunctivitidis sp. nov., Tsukamurella assacharolytica sp. nov. and Tsukamurella sputae sp. nov. isolated from patients with conjunctivitis, bacteraemia (lymphoma) and respiratory infection (sputum) in Hong Kong.</title>
        <authorList>
            <person name="Fok K.M.N."/>
            <person name="Fong J.Y.H."/>
        </authorList>
    </citation>
    <scope>NUCLEOTIDE SEQUENCE [LARGE SCALE GENOMIC DNA]</scope>
    <source>
        <strain evidence="3 4">HKU70</strain>
    </source>
</reference>
<feature type="region of interest" description="Disordered" evidence="2">
    <location>
        <begin position="1"/>
        <end position="84"/>
    </location>
</feature>
<gene>
    <name evidence="3" type="ORF">FK268_07660</name>
</gene>
<dbReference type="Pfam" id="PF03993">
    <property type="entry name" value="DUF349"/>
    <property type="match status" value="3"/>
</dbReference>
<dbReference type="OrthoDB" id="5422202at2"/>
<proteinExistence type="predicted"/>
<comment type="caution">
    <text evidence="3">The sequence shown here is derived from an EMBL/GenBank/DDBJ whole genome shotgun (WGS) entry which is preliminary data.</text>
</comment>